<evidence type="ECO:0000259" key="4">
    <source>
        <dbReference type="Pfam" id="PF02826"/>
    </source>
</evidence>
<dbReference type="RefSeq" id="WP_074646373.1">
    <property type="nucleotide sequence ID" value="NZ_FNBL01000011.1"/>
</dbReference>
<dbReference type="SUPFAM" id="SSF51735">
    <property type="entry name" value="NAD(P)-binding Rossmann-fold domains"/>
    <property type="match status" value="1"/>
</dbReference>
<feature type="domain" description="D-isomer specific 2-hydroxyacid dehydrogenase NAD-binding" evidence="4">
    <location>
        <begin position="112"/>
        <end position="286"/>
    </location>
</feature>
<reference evidence="5 6" key="1">
    <citation type="submission" date="2016-10" db="EMBL/GenBank/DDBJ databases">
        <authorList>
            <person name="de Groot N.N."/>
        </authorList>
    </citation>
    <scope>NUCLEOTIDE SEQUENCE [LARGE SCALE GENOMIC DNA]</scope>
    <source>
        <strain evidence="5 6">DSM 27375</strain>
    </source>
</reference>
<evidence type="ECO:0000256" key="2">
    <source>
        <dbReference type="ARBA" id="ARBA00023002"/>
    </source>
</evidence>
<dbReference type="InterPro" id="IPR006140">
    <property type="entry name" value="D-isomer_DH_NAD-bd"/>
</dbReference>
<dbReference type="GO" id="GO:0051287">
    <property type="term" value="F:NAD binding"/>
    <property type="evidence" value="ECO:0007669"/>
    <property type="project" value="InterPro"/>
</dbReference>
<name>A0A1G7RA72_9RHOB</name>
<dbReference type="AlphaFoldDB" id="A0A1G7RA72"/>
<keyword evidence="2" id="KW-0560">Oxidoreductase</keyword>
<dbReference type="Proteomes" id="UP000182284">
    <property type="component" value="Unassembled WGS sequence"/>
</dbReference>
<gene>
    <name evidence="5" type="ORF">SAMN04488117_11192</name>
</gene>
<dbReference type="EMBL" id="FNBL01000011">
    <property type="protein sequence ID" value="SDG07584.1"/>
    <property type="molecule type" value="Genomic_DNA"/>
</dbReference>
<dbReference type="OrthoDB" id="9793626at2"/>
<evidence type="ECO:0000256" key="3">
    <source>
        <dbReference type="ARBA" id="ARBA00023027"/>
    </source>
</evidence>
<proteinExistence type="inferred from homology"/>
<evidence type="ECO:0000256" key="1">
    <source>
        <dbReference type="ARBA" id="ARBA00005854"/>
    </source>
</evidence>
<dbReference type="InterPro" id="IPR036291">
    <property type="entry name" value="NAD(P)-bd_dom_sf"/>
</dbReference>
<dbReference type="PANTHER" id="PTHR42789:SF1">
    <property type="entry name" value="D-ISOMER SPECIFIC 2-HYDROXYACID DEHYDROGENASE FAMILY PROTEIN (AFU_ORTHOLOGUE AFUA_6G10090)"/>
    <property type="match status" value="1"/>
</dbReference>
<dbReference type="GO" id="GO:0016616">
    <property type="term" value="F:oxidoreductase activity, acting on the CH-OH group of donors, NAD or NADP as acceptor"/>
    <property type="evidence" value="ECO:0007669"/>
    <property type="project" value="InterPro"/>
</dbReference>
<sequence length="318" mass="34301">MRVHVLDDWSDTLRSLPSFARLSGHEVTVWTDSASEEVLVQRLAQAEALVLFRERTQITRSLLERLPNLRLISARGAWPHVDTQACTDLGIAFCSQKSDAAPNHAAAELTWALILSAMRDLPAQMAALKAGQWQGGVGRSLRGRTIGIYGAGRIGQLVAGYARAFGMEVIWWGSAARRAALVAAGETVPESRAAFFGGADVISLHLRLVPQTRGIVTAKDLARMREDAVLVNTSRAGLIEAGALLPALTKGRPAMAALDVFDVEPVLDPNDPLLTHPRVIATPHIGFVTRDEFDLQFGEIYDQINAFTSGAPINLVAG</sequence>
<keyword evidence="3" id="KW-0520">NAD</keyword>
<dbReference type="Pfam" id="PF02826">
    <property type="entry name" value="2-Hacid_dh_C"/>
    <property type="match status" value="1"/>
</dbReference>
<evidence type="ECO:0000313" key="6">
    <source>
        <dbReference type="Proteomes" id="UP000182284"/>
    </source>
</evidence>
<evidence type="ECO:0000313" key="5">
    <source>
        <dbReference type="EMBL" id="SDG07584.1"/>
    </source>
</evidence>
<organism evidence="5 6">
    <name type="scientific">Celeribacter baekdonensis</name>
    <dbReference type="NCBI Taxonomy" id="875171"/>
    <lineage>
        <taxon>Bacteria</taxon>
        <taxon>Pseudomonadati</taxon>
        <taxon>Pseudomonadota</taxon>
        <taxon>Alphaproteobacteria</taxon>
        <taxon>Rhodobacterales</taxon>
        <taxon>Roseobacteraceae</taxon>
        <taxon>Celeribacter</taxon>
    </lineage>
</organism>
<dbReference type="SUPFAM" id="SSF52283">
    <property type="entry name" value="Formate/glycerate dehydrogenase catalytic domain-like"/>
    <property type="match status" value="1"/>
</dbReference>
<dbReference type="PANTHER" id="PTHR42789">
    <property type="entry name" value="D-ISOMER SPECIFIC 2-HYDROXYACID DEHYDROGENASE FAMILY PROTEIN (AFU_ORTHOLOGUE AFUA_6G10090)"/>
    <property type="match status" value="1"/>
</dbReference>
<protein>
    <submittedName>
        <fullName evidence="5">D-3-phosphoglycerate dehydrogenase</fullName>
    </submittedName>
</protein>
<comment type="similarity">
    <text evidence="1">Belongs to the D-isomer specific 2-hydroxyacid dehydrogenase family.</text>
</comment>
<accession>A0A1G7RA72</accession>
<dbReference type="InterPro" id="IPR050857">
    <property type="entry name" value="D-2-hydroxyacid_DH"/>
</dbReference>
<dbReference type="Gene3D" id="3.40.50.720">
    <property type="entry name" value="NAD(P)-binding Rossmann-like Domain"/>
    <property type="match status" value="2"/>
</dbReference>
<dbReference type="CDD" id="cd12169">
    <property type="entry name" value="PGDH_like_1"/>
    <property type="match status" value="1"/>
</dbReference>